<comment type="similarity">
    <text evidence="2">Belongs to the eutherian X-chromosome-specific Armcx family.</text>
</comment>
<dbReference type="InterPro" id="IPR006911">
    <property type="entry name" value="ARM-rpt_dom"/>
</dbReference>
<accession>A0A9W9YXV3</accession>
<evidence type="ECO:0000256" key="3">
    <source>
        <dbReference type="ARBA" id="ARBA00022980"/>
    </source>
</evidence>
<evidence type="ECO:0000256" key="2">
    <source>
        <dbReference type="ARBA" id="ARBA00010553"/>
    </source>
</evidence>
<dbReference type="InterPro" id="IPR011989">
    <property type="entry name" value="ARM-like"/>
</dbReference>
<sequence>MDSPRKAARIVVFAVCSACAAFAVAFSLYYLRDHKRNRKKESVPNISDSKVREEKDASSFGVELKLEEILKENGHGEFTKGTISSLLGMLERNVIRDCGGLSQLVALLTHPSQTISIKAAQVLSNLAMNETNQESLKDSIFDVIKNLEYCDVVDDEEVIREHLRLLREVLRLLVNLSCNANNLEGLLEFKPLLILQTFMLPDKQDDIVLRAVTIVANLLSSPARYTENFKIPSSDLISLHVRANTATGNGNKVMIDVESKTGPEILEIFGNVAGATETEMEDRAKVKYPGRLNPANFGRFGHCYCICEKPGQAPCPALVPHPDAKKPKFWQLKQDTAAA</sequence>
<dbReference type="GO" id="GO:0005739">
    <property type="term" value="C:mitochondrion"/>
    <property type="evidence" value="ECO:0007669"/>
    <property type="project" value="UniProtKB-SubCell"/>
</dbReference>
<evidence type="ECO:0000256" key="4">
    <source>
        <dbReference type="ARBA" id="ARBA00023128"/>
    </source>
</evidence>
<dbReference type="GO" id="GO:0005840">
    <property type="term" value="C:ribosome"/>
    <property type="evidence" value="ECO:0007669"/>
    <property type="project" value="UniProtKB-KW"/>
</dbReference>
<gene>
    <name evidence="9" type="primary">MRPS25_1</name>
    <name evidence="9" type="ORF">OS493_030149</name>
</gene>
<keyword evidence="3 9" id="KW-0689">Ribosomal protein</keyword>
<dbReference type="InterPro" id="IPR040049">
    <property type="entry name" value="Ribosomal_mS25/mL61"/>
</dbReference>
<evidence type="ECO:0000313" key="10">
    <source>
        <dbReference type="Proteomes" id="UP001163046"/>
    </source>
</evidence>
<dbReference type="SUPFAM" id="SSF48371">
    <property type="entry name" value="ARM repeat"/>
    <property type="match status" value="1"/>
</dbReference>
<dbReference type="InterPro" id="IPR016024">
    <property type="entry name" value="ARM-type_fold"/>
</dbReference>
<evidence type="ECO:0000256" key="6">
    <source>
        <dbReference type="PROSITE-ProRule" id="PRU00259"/>
    </source>
</evidence>
<dbReference type="AlphaFoldDB" id="A0A9W9YXV3"/>
<dbReference type="PANTHER" id="PTHR13274">
    <property type="entry name" value="MITOCHONDRIAL RIBOSOMAL PROTEIN S25"/>
    <property type="match status" value="1"/>
</dbReference>
<keyword evidence="10" id="KW-1185">Reference proteome</keyword>
<dbReference type="PROSITE" id="PS50176">
    <property type="entry name" value="ARM_REPEAT"/>
    <property type="match status" value="1"/>
</dbReference>
<dbReference type="GO" id="GO:0003735">
    <property type="term" value="F:structural constituent of ribosome"/>
    <property type="evidence" value="ECO:0007669"/>
    <property type="project" value="InterPro"/>
</dbReference>
<evidence type="ECO:0000313" key="9">
    <source>
        <dbReference type="EMBL" id="KAJ7370729.1"/>
    </source>
</evidence>
<dbReference type="InterPro" id="IPR000225">
    <property type="entry name" value="Armadillo"/>
</dbReference>
<dbReference type="EMBL" id="MU826857">
    <property type="protein sequence ID" value="KAJ7370729.1"/>
    <property type="molecule type" value="Genomic_DNA"/>
</dbReference>
<protein>
    <submittedName>
        <fullName evidence="9">28S ribosomal protein S25, mitochondrial</fullName>
    </submittedName>
</protein>
<dbReference type="Pfam" id="PF04826">
    <property type="entry name" value="Arm_2"/>
    <property type="match status" value="1"/>
</dbReference>
<keyword evidence="7" id="KW-0812">Transmembrane</keyword>
<reference evidence="9" key="1">
    <citation type="submission" date="2023-01" db="EMBL/GenBank/DDBJ databases">
        <title>Genome assembly of the deep-sea coral Lophelia pertusa.</title>
        <authorList>
            <person name="Herrera S."/>
            <person name="Cordes E."/>
        </authorList>
    </citation>
    <scope>NUCLEOTIDE SEQUENCE</scope>
    <source>
        <strain evidence="9">USNM1676648</strain>
        <tissue evidence="9">Polyp</tissue>
    </source>
</reference>
<comment type="caution">
    <text evidence="9">The sequence shown here is derived from an EMBL/GenBank/DDBJ whole genome shotgun (WGS) entry which is preliminary data.</text>
</comment>
<dbReference type="PANTHER" id="PTHR13274:SF2">
    <property type="entry name" value="SMALL RIBOSOMAL SUBUNIT PROTEIN MS25"/>
    <property type="match status" value="1"/>
</dbReference>
<keyword evidence="5" id="KW-0687">Ribonucleoprotein</keyword>
<name>A0A9W9YXV3_9CNID</name>
<dbReference type="GO" id="GO:1990904">
    <property type="term" value="C:ribonucleoprotein complex"/>
    <property type="evidence" value="ECO:0007669"/>
    <property type="project" value="UniProtKB-KW"/>
</dbReference>
<organism evidence="9 10">
    <name type="scientific">Desmophyllum pertusum</name>
    <dbReference type="NCBI Taxonomy" id="174260"/>
    <lineage>
        <taxon>Eukaryota</taxon>
        <taxon>Metazoa</taxon>
        <taxon>Cnidaria</taxon>
        <taxon>Anthozoa</taxon>
        <taxon>Hexacorallia</taxon>
        <taxon>Scleractinia</taxon>
        <taxon>Caryophylliina</taxon>
        <taxon>Caryophylliidae</taxon>
        <taxon>Desmophyllum</taxon>
    </lineage>
</organism>
<feature type="transmembrane region" description="Helical" evidence="7">
    <location>
        <begin position="12"/>
        <end position="31"/>
    </location>
</feature>
<keyword evidence="7" id="KW-1133">Transmembrane helix</keyword>
<evidence type="ECO:0000256" key="5">
    <source>
        <dbReference type="ARBA" id="ARBA00023274"/>
    </source>
</evidence>
<evidence type="ECO:0000256" key="7">
    <source>
        <dbReference type="SAM" id="Phobius"/>
    </source>
</evidence>
<dbReference type="Gene3D" id="1.25.10.10">
    <property type="entry name" value="Leucine-rich Repeat Variant"/>
    <property type="match status" value="1"/>
</dbReference>
<keyword evidence="7" id="KW-0472">Membrane</keyword>
<dbReference type="Proteomes" id="UP001163046">
    <property type="component" value="Unassembled WGS sequence"/>
</dbReference>
<keyword evidence="4" id="KW-0496">Mitochondrion</keyword>
<comment type="subcellular location">
    <subcellularLocation>
        <location evidence="1">Mitochondrion</location>
    </subcellularLocation>
</comment>
<proteinExistence type="inferred from homology"/>
<feature type="repeat" description="ARM" evidence="6">
    <location>
        <begin position="99"/>
        <end position="136"/>
    </location>
</feature>
<dbReference type="OrthoDB" id="5919182at2759"/>
<feature type="domain" description="Armadillo repeat-containing" evidence="8">
    <location>
        <begin position="91"/>
        <end position="152"/>
    </location>
</feature>
<evidence type="ECO:0000259" key="8">
    <source>
        <dbReference type="Pfam" id="PF04826"/>
    </source>
</evidence>
<evidence type="ECO:0000256" key="1">
    <source>
        <dbReference type="ARBA" id="ARBA00004173"/>
    </source>
</evidence>